<name>A0A1Y1XQV2_9FUNG</name>
<dbReference type="STRING" id="1754192.A0A1Y1XQV2"/>
<dbReference type="SUPFAM" id="SSF48403">
    <property type="entry name" value="Ankyrin repeat"/>
    <property type="match status" value="1"/>
</dbReference>
<evidence type="ECO:0000256" key="6">
    <source>
        <dbReference type="ARBA" id="ARBA00037432"/>
    </source>
</evidence>
<keyword evidence="12" id="KW-1185">Reference proteome</keyword>
<accession>A0A1Y1XQV2</accession>
<dbReference type="PROSITE" id="PS50002">
    <property type="entry name" value="SH3"/>
    <property type="match status" value="1"/>
</dbReference>
<dbReference type="InterPro" id="IPR002110">
    <property type="entry name" value="Ankyrin_rpt"/>
</dbReference>
<dbReference type="Gene3D" id="2.30.30.40">
    <property type="entry name" value="SH3 Domains"/>
    <property type="match status" value="1"/>
</dbReference>
<dbReference type="PRINTS" id="PR00452">
    <property type="entry name" value="SH3DOMAIN"/>
</dbReference>
<dbReference type="AlphaFoldDB" id="A0A1Y1XQV2"/>
<dbReference type="InterPro" id="IPR036770">
    <property type="entry name" value="Ankyrin_rpt-contain_sf"/>
</dbReference>
<dbReference type="Proteomes" id="UP000193944">
    <property type="component" value="Unassembled WGS sequence"/>
</dbReference>
<proteinExistence type="predicted"/>
<evidence type="ECO:0000313" key="11">
    <source>
        <dbReference type="EMBL" id="ORX87694.1"/>
    </source>
</evidence>
<dbReference type="PRINTS" id="PR01887">
    <property type="entry name" value="SPECTRNALPHA"/>
</dbReference>
<dbReference type="FunFam" id="2.30.30.40:FF:000072">
    <property type="entry name" value="Unconventional Myosin IB"/>
    <property type="match status" value="1"/>
</dbReference>
<keyword evidence="3" id="KW-0963">Cytoplasm</keyword>
<comment type="subcellular location">
    <subcellularLocation>
        <location evidence="1">Cytoplasm</location>
    </subcellularLocation>
</comment>
<dbReference type="PROSITE" id="PS50297">
    <property type="entry name" value="ANK_REP_REGION"/>
    <property type="match status" value="2"/>
</dbReference>
<comment type="caution">
    <text evidence="11">The sequence shown here is derived from an EMBL/GenBank/DDBJ whole genome shotgun (WGS) entry which is preliminary data.</text>
</comment>
<evidence type="ECO:0000256" key="7">
    <source>
        <dbReference type="ARBA" id="ARBA00040640"/>
    </source>
</evidence>
<protein>
    <recommendedName>
        <fullName evidence="7">Osteoclast-stimulating factor 1</fullName>
    </recommendedName>
</protein>
<dbReference type="SMART" id="SM00326">
    <property type="entry name" value="SH3"/>
    <property type="match status" value="1"/>
</dbReference>
<reference evidence="11 12" key="1">
    <citation type="submission" date="2016-08" db="EMBL/GenBank/DDBJ databases">
        <title>A Parts List for Fungal Cellulosomes Revealed by Comparative Genomics.</title>
        <authorList>
            <consortium name="DOE Joint Genome Institute"/>
            <person name="Haitjema C.H."/>
            <person name="Gilmore S.P."/>
            <person name="Henske J.K."/>
            <person name="Solomon K.V."/>
            <person name="De Groot R."/>
            <person name="Kuo A."/>
            <person name="Mondo S.J."/>
            <person name="Salamov A.A."/>
            <person name="Labutti K."/>
            <person name="Zhao Z."/>
            <person name="Chiniquy J."/>
            <person name="Barry K."/>
            <person name="Brewer H.M."/>
            <person name="Purvine S.O."/>
            <person name="Wright A.T."/>
            <person name="Boxma B."/>
            <person name="Van Alen T."/>
            <person name="Hackstein J.H."/>
            <person name="Baker S.E."/>
            <person name="Grigoriev I.V."/>
            <person name="O'Malley M.A."/>
        </authorList>
    </citation>
    <scope>NUCLEOTIDE SEQUENCE [LARGE SCALE GENOMIC DNA]</scope>
    <source>
        <strain evidence="11 12">S4</strain>
    </source>
</reference>
<evidence type="ECO:0000256" key="9">
    <source>
        <dbReference type="PROSITE-ProRule" id="PRU00192"/>
    </source>
</evidence>
<comment type="function">
    <text evidence="6">Induces bone resorption, acting probably through a signaling cascade which results in the secretion of factor(s) enhancing osteoclast formation and activity.</text>
</comment>
<keyword evidence="2 9" id="KW-0728">SH3 domain</keyword>
<dbReference type="GO" id="GO:0007165">
    <property type="term" value="P:signal transduction"/>
    <property type="evidence" value="ECO:0007669"/>
    <property type="project" value="TreeGrafter"/>
</dbReference>
<evidence type="ECO:0000256" key="5">
    <source>
        <dbReference type="ARBA" id="ARBA00023043"/>
    </source>
</evidence>
<evidence type="ECO:0000256" key="8">
    <source>
        <dbReference type="PROSITE-ProRule" id="PRU00023"/>
    </source>
</evidence>
<dbReference type="PANTHER" id="PTHR24155:SF10">
    <property type="entry name" value="OSTEOCLAST-STIMULATING FACTOR 1"/>
    <property type="match status" value="1"/>
</dbReference>
<dbReference type="PRINTS" id="PR01415">
    <property type="entry name" value="ANKYRIN"/>
</dbReference>
<dbReference type="InterPro" id="IPR001452">
    <property type="entry name" value="SH3_domain"/>
</dbReference>
<gene>
    <name evidence="11" type="ORF">BCR32DRAFT_274305</name>
</gene>
<feature type="domain" description="SH3" evidence="10">
    <location>
        <begin position="13"/>
        <end position="72"/>
    </location>
</feature>
<dbReference type="Pfam" id="PF00018">
    <property type="entry name" value="SH3_1"/>
    <property type="match status" value="1"/>
</dbReference>
<evidence type="ECO:0000259" key="10">
    <source>
        <dbReference type="PROSITE" id="PS50002"/>
    </source>
</evidence>
<evidence type="ECO:0000313" key="12">
    <source>
        <dbReference type="Proteomes" id="UP000193944"/>
    </source>
</evidence>
<dbReference type="OrthoDB" id="2093799at2759"/>
<dbReference type="PANTHER" id="PTHR24155">
    <property type="entry name" value="OSTEOCLAST-STIMULATING FACTOR 1"/>
    <property type="match status" value="1"/>
</dbReference>
<evidence type="ECO:0000256" key="4">
    <source>
        <dbReference type="ARBA" id="ARBA00022737"/>
    </source>
</evidence>
<dbReference type="PROSITE" id="PS50088">
    <property type="entry name" value="ANK_REPEAT"/>
    <property type="match status" value="2"/>
</dbReference>
<dbReference type="SMART" id="SM00248">
    <property type="entry name" value="ANK"/>
    <property type="match status" value="3"/>
</dbReference>
<dbReference type="InterPro" id="IPR036028">
    <property type="entry name" value="SH3-like_dom_sf"/>
</dbReference>
<dbReference type="Pfam" id="PF00023">
    <property type="entry name" value="Ank"/>
    <property type="match status" value="1"/>
</dbReference>
<dbReference type="Pfam" id="PF12796">
    <property type="entry name" value="Ank_2"/>
    <property type="match status" value="1"/>
</dbReference>
<feature type="repeat" description="ANK" evidence="8">
    <location>
        <begin position="106"/>
        <end position="138"/>
    </location>
</feature>
<sequence>MSAPPPPKRPGRNSIQVVQALYDYDKQNPDELSFKEGNILYVLNKDDPNWWKCKANNMEGLVPANYVEEATSVMDNPLHEAAKRGNLSFLKELINTGISVNGLDKAGNSPIHWSARNGHIDCINELLKANPVLNQQNKLGDTPLHCAAWVNNFNSNNNKKNLNNNKSKNNSGYADIAKLLLEHGVDPNVTNRMGHTALELAKNDETAAVIMEYQGAFADDEYEGVDTDEEAD</sequence>
<evidence type="ECO:0000256" key="3">
    <source>
        <dbReference type="ARBA" id="ARBA00022490"/>
    </source>
</evidence>
<reference evidence="11 12" key="2">
    <citation type="submission" date="2016-08" db="EMBL/GenBank/DDBJ databases">
        <title>Pervasive Adenine N6-methylation of Active Genes in Fungi.</title>
        <authorList>
            <consortium name="DOE Joint Genome Institute"/>
            <person name="Mondo S.J."/>
            <person name="Dannebaum R.O."/>
            <person name="Kuo R.C."/>
            <person name="Labutti K."/>
            <person name="Haridas S."/>
            <person name="Kuo A."/>
            <person name="Salamov A."/>
            <person name="Ahrendt S.R."/>
            <person name="Lipzen A."/>
            <person name="Sullivan W."/>
            <person name="Andreopoulos W.B."/>
            <person name="Clum A."/>
            <person name="Lindquist E."/>
            <person name="Daum C."/>
            <person name="Ramamoorthy G.K."/>
            <person name="Gryganskyi A."/>
            <person name="Culley D."/>
            <person name="Magnuson J.K."/>
            <person name="James T.Y."/>
            <person name="O'Malley M.A."/>
            <person name="Stajich J.E."/>
            <person name="Spatafora J.W."/>
            <person name="Visel A."/>
            <person name="Grigoriev I.V."/>
        </authorList>
    </citation>
    <scope>NUCLEOTIDE SEQUENCE [LARGE SCALE GENOMIC DNA]</scope>
    <source>
        <strain evidence="11 12">S4</strain>
    </source>
</reference>
<dbReference type="EMBL" id="MCFG01000006">
    <property type="protein sequence ID" value="ORX87694.1"/>
    <property type="molecule type" value="Genomic_DNA"/>
</dbReference>
<dbReference type="SUPFAM" id="SSF50044">
    <property type="entry name" value="SH3-domain"/>
    <property type="match status" value="1"/>
</dbReference>
<dbReference type="Gene3D" id="1.25.40.20">
    <property type="entry name" value="Ankyrin repeat-containing domain"/>
    <property type="match status" value="1"/>
</dbReference>
<feature type="repeat" description="ANK" evidence="8">
    <location>
        <begin position="73"/>
        <end position="105"/>
    </location>
</feature>
<dbReference type="GO" id="GO:0005737">
    <property type="term" value="C:cytoplasm"/>
    <property type="evidence" value="ECO:0007669"/>
    <property type="project" value="UniProtKB-SubCell"/>
</dbReference>
<keyword evidence="4" id="KW-0677">Repeat</keyword>
<evidence type="ECO:0000256" key="1">
    <source>
        <dbReference type="ARBA" id="ARBA00004496"/>
    </source>
</evidence>
<keyword evidence="5 8" id="KW-0040">ANK repeat</keyword>
<organism evidence="11 12">
    <name type="scientific">Anaeromyces robustus</name>
    <dbReference type="NCBI Taxonomy" id="1754192"/>
    <lineage>
        <taxon>Eukaryota</taxon>
        <taxon>Fungi</taxon>
        <taxon>Fungi incertae sedis</taxon>
        <taxon>Chytridiomycota</taxon>
        <taxon>Chytridiomycota incertae sedis</taxon>
        <taxon>Neocallimastigomycetes</taxon>
        <taxon>Neocallimastigales</taxon>
        <taxon>Neocallimastigaceae</taxon>
        <taxon>Anaeromyces</taxon>
    </lineage>
</organism>
<evidence type="ECO:0000256" key="2">
    <source>
        <dbReference type="ARBA" id="ARBA00022443"/>
    </source>
</evidence>